<dbReference type="Proteomes" id="UP001059596">
    <property type="component" value="Unassembled WGS sequence"/>
</dbReference>
<organism evidence="1 2">
    <name type="scientific">Drosophila gunungcola</name>
    <name type="common">fruit fly</name>
    <dbReference type="NCBI Taxonomy" id="103775"/>
    <lineage>
        <taxon>Eukaryota</taxon>
        <taxon>Metazoa</taxon>
        <taxon>Ecdysozoa</taxon>
        <taxon>Arthropoda</taxon>
        <taxon>Hexapoda</taxon>
        <taxon>Insecta</taxon>
        <taxon>Pterygota</taxon>
        <taxon>Neoptera</taxon>
        <taxon>Endopterygota</taxon>
        <taxon>Diptera</taxon>
        <taxon>Brachycera</taxon>
        <taxon>Muscomorpha</taxon>
        <taxon>Ephydroidea</taxon>
        <taxon>Drosophilidae</taxon>
        <taxon>Drosophila</taxon>
        <taxon>Sophophora</taxon>
    </lineage>
</organism>
<gene>
    <name evidence="1" type="ORF">M5D96_008705</name>
</gene>
<evidence type="ECO:0000313" key="2">
    <source>
        <dbReference type="Proteomes" id="UP001059596"/>
    </source>
</evidence>
<reference evidence="1" key="1">
    <citation type="journal article" date="2023" name="Genome Biol. Evol.">
        <title>Long-read-based Genome Assembly of Drosophila gunungcola Reveals Fewer Chemosensory Genes in Flower-breeding Species.</title>
        <authorList>
            <person name="Negi A."/>
            <person name="Liao B.Y."/>
            <person name="Yeh S.D."/>
        </authorList>
    </citation>
    <scope>NUCLEOTIDE SEQUENCE</scope>
    <source>
        <strain evidence="1">Sukarami</strain>
    </source>
</reference>
<evidence type="ECO:0000313" key="1">
    <source>
        <dbReference type="EMBL" id="KAI8038797.1"/>
    </source>
</evidence>
<accession>A0A9Q0BNK0</accession>
<sequence>MQLTAAHNCITTNVKNAKQKKKNPNGAITAERAADCAKAARKTNCESQNKM</sequence>
<proteinExistence type="predicted"/>
<comment type="caution">
    <text evidence="1">The sequence shown here is derived from an EMBL/GenBank/DDBJ whole genome shotgun (WGS) entry which is preliminary data.</text>
</comment>
<name>A0A9Q0BNK0_9MUSC</name>
<protein>
    <submittedName>
        <fullName evidence="1">Uncharacterized protein</fullName>
    </submittedName>
</protein>
<dbReference type="AlphaFoldDB" id="A0A9Q0BNK0"/>
<dbReference type="EMBL" id="JAMKOV010000007">
    <property type="protein sequence ID" value="KAI8038797.1"/>
    <property type="molecule type" value="Genomic_DNA"/>
</dbReference>
<keyword evidence="2" id="KW-1185">Reference proteome</keyword>